<dbReference type="EMBL" id="CAJOAY010015943">
    <property type="protein sequence ID" value="CAF4295259.1"/>
    <property type="molecule type" value="Genomic_DNA"/>
</dbReference>
<accession>A0A820HP73</accession>
<evidence type="ECO:0000313" key="2">
    <source>
        <dbReference type="Proteomes" id="UP000663881"/>
    </source>
</evidence>
<proteinExistence type="predicted"/>
<dbReference type="AlphaFoldDB" id="A0A820HP73"/>
<dbReference type="Proteomes" id="UP000663881">
    <property type="component" value="Unassembled WGS sequence"/>
</dbReference>
<reference evidence="1" key="1">
    <citation type="submission" date="2021-02" db="EMBL/GenBank/DDBJ databases">
        <authorList>
            <person name="Nowell W R."/>
        </authorList>
    </citation>
    <scope>NUCLEOTIDE SEQUENCE</scope>
</reference>
<feature type="non-terminal residue" evidence="1">
    <location>
        <position position="26"/>
    </location>
</feature>
<organism evidence="1 2">
    <name type="scientific">Adineta steineri</name>
    <dbReference type="NCBI Taxonomy" id="433720"/>
    <lineage>
        <taxon>Eukaryota</taxon>
        <taxon>Metazoa</taxon>
        <taxon>Spiralia</taxon>
        <taxon>Gnathifera</taxon>
        <taxon>Rotifera</taxon>
        <taxon>Eurotatoria</taxon>
        <taxon>Bdelloidea</taxon>
        <taxon>Adinetida</taxon>
        <taxon>Adinetidae</taxon>
        <taxon>Adineta</taxon>
    </lineage>
</organism>
<protein>
    <submittedName>
        <fullName evidence="1">Uncharacterized protein</fullName>
    </submittedName>
</protein>
<gene>
    <name evidence="1" type="ORF">OKA104_LOCUS45918</name>
</gene>
<comment type="caution">
    <text evidence="1">The sequence shown here is derived from an EMBL/GenBank/DDBJ whole genome shotgun (WGS) entry which is preliminary data.</text>
</comment>
<evidence type="ECO:0000313" key="1">
    <source>
        <dbReference type="EMBL" id="CAF4295259.1"/>
    </source>
</evidence>
<sequence length="26" mass="2908">MEYLDFYSSVCKIEDSSGNIGIDKGH</sequence>
<name>A0A820HP73_9BILA</name>